<dbReference type="EMBL" id="JAPCIO010000003">
    <property type="protein sequence ID" value="MCW1147676.1"/>
    <property type="molecule type" value="Genomic_DNA"/>
</dbReference>
<dbReference type="Proteomes" id="UP001165677">
    <property type="component" value="Unassembled WGS sequence"/>
</dbReference>
<name>A0ABT3EH09_9FLAO</name>
<keyword evidence="1" id="KW-0472">Membrane</keyword>
<dbReference type="InterPro" id="IPR025698">
    <property type="entry name" value="2TM_dom"/>
</dbReference>
<keyword evidence="4" id="KW-1185">Reference proteome</keyword>
<feature type="domain" description="2TM" evidence="2">
    <location>
        <begin position="31"/>
        <end position="114"/>
    </location>
</feature>
<dbReference type="RefSeq" id="WP_264368528.1">
    <property type="nucleotide sequence ID" value="NZ_JAPCIO010000003.1"/>
</dbReference>
<dbReference type="Pfam" id="PF13239">
    <property type="entry name" value="2TM"/>
    <property type="match status" value="1"/>
</dbReference>
<evidence type="ECO:0000259" key="2">
    <source>
        <dbReference type="Pfam" id="PF13239"/>
    </source>
</evidence>
<keyword evidence="1" id="KW-1133">Transmembrane helix</keyword>
<keyword evidence="1" id="KW-0812">Transmembrane</keyword>
<feature type="transmembrane region" description="Helical" evidence="1">
    <location>
        <begin position="79"/>
        <end position="100"/>
    </location>
</feature>
<protein>
    <submittedName>
        <fullName evidence="3">2TM domain-containing protein</fullName>
    </submittedName>
</protein>
<sequence>MSLQDRINSRMDKEAFKNFIPSNAEEARYYQAVKRVKKIKGFYTHAVVYLVINIMIVIINIQNLKDGESYFQAHNFFTAFFWGLGLFAHGLSVFLPDFIMGQNWEERKIKEFMEKEKSNQNQWS</sequence>
<evidence type="ECO:0000313" key="3">
    <source>
        <dbReference type="EMBL" id="MCW1147676.1"/>
    </source>
</evidence>
<comment type="caution">
    <text evidence="3">The sequence shown here is derived from an EMBL/GenBank/DDBJ whole genome shotgun (WGS) entry which is preliminary data.</text>
</comment>
<evidence type="ECO:0000256" key="1">
    <source>
        <dbReference type="SAM" id="Phobius"/>
    </source>
</evidence>
<reference evidence="3" key="1">
    <citation type="submission" date="2022-10" db="EMBL/GenBank/DDBJ databases">
        <title>Flavobacterium sp. nov., a bacterium isolated from lake sediment.</title>
        <authorList>
            <person name="Qu J.-H."/>
        </authorList>
    </citation>
    <scope>NUCLEOTIDE SEQUENCE</scope>
    <source>
        <strain evidence="3">TH16-21</strain>
    </source>
</reference>
<evidence type="ECO:0000313" key="4">
    <source>
        <dbReference type="Proteomes" id="UP001165677"/>
    </source>
</evidence>
<proteinExistence type="predicted"/>
<gene>
    <name evidence="3" type="ORF">OJ995_05530</name>
</gene>
<feature type="transmembrane region" description="Helical" evidence="1">
    <location>
        <begin position="42"/>
        <end position="59"/>
    </location>
</feature>
<organism evidence="3 4">
    <name type="scientific">Flavobacterium lacisediminis</name>
    <dbReference type="NCBI Taxonomy" id="2989705"/>
    <lineage>
        <taxon>Bacteria</taxon>
        <taxon>Pseudomonadati</taxon>
        <taxon>Bacteroidota</taxon>
        <taxon>Flavobacteriia</taxon>
        <taxon>Flavobacteriales</taxon>
        <taxon>Flavobacteriaceae</taxon>
        <taxon>Flavobacterium</taxon>
    </lineage>
</organism>
<accession>A0ABT3EH09</accession>